<dbReference type="EMBL" id="JAUTXU010000199">
    <property type="protein sequence ID" value="KAK3699291.1"/>
    <property type="molecule type" value="Genomic_DNA"/>
</dbReference>
<keyword evidence="2" id="KW-1185">Reference proteome</keyword>
<reference evidence="1" key="1">
    <citation type="submission" date="2023-07" db="EMBL/GenBank/DDBJ databases">
        <title>Black Yeasts Isolated from many extreme environments.</title>
        <authorList>
            <person name="Coleine C."/>
            <person name="Stajich J.E."/>
            <person name="Selbmann L."/>
        </authorList>
    </citation>
    <scope>NUCLEOTIDE SEQUENCE</scope>
    <source>
        <strain evidence="1">CCFEE 5714</strain>
    </source>
</reference>
<proteinExistence type="predicted"/>
<gene>
    <name evidence="1" type="ORF">LTR37_016534</name>
</gene>
<name>A0ACC3MN15_9PEZI</name>
<protein>
    <submittedName>
        <fullName evidence="1">Uncharacterized protein</fullName>
    </submittedName>
</protein>
<comment type="caution">
    <text evidence="1">The sequence shown here is derived from an EMBL/GenBank/DDBJ whole genome shotgun (WGS) entry which is preliminary data.</text>
</comment>
<evidence type="ECO:0000313" key="2">
    <source>
        <dbReference type="Proteomes" id="UP001281147"/>
    </source>
</evidence>
<organism evidence="1 2">
    <name type="scientific">Vermiconidia calcicola</name>
    <dbReference type="NCBI Taxonomy" id="1690605"/>
    <lineage>
        <taxon>Eukaryota</taxon>
        <taxon>Fungi</taxon>
        <taxon>Dikarya</taxon>
        <taxon>Ascomycota</taxon>
        <taxon>Pezizomycotina</taxon>
        <taxon>Dothideomycetes</taxon>
        <taxon>Dothideomycetidae</taxon>
        <taxon>Mycosphaerellales</taxon>
        <taxon>Extremaceae</taxon>
        <taxon>Vermiconidia</taxon>
    </lineage>
</organism>
<dbReference type="Proteomes" id="UP001281147">
    <property type="component" value="Unassembled WGS sequence"/>
</dbReference>
<sequence>MDRRPSAKDDTENFNRVLAERFPAVQQASRALQSMMGIEEGTQMLANIPVKLWQLPEPPKDTIHNILARCRRTQPGSHIANANQRARAQTNAEDELEDETDETEGSEQGLFQLPADSRVTDEKPPHDGIMHDVFEFEGEAGQGLTRRRPLQQVPPSRAHAANNPRVVIDLTDSPVSDPKEQPRKPQLRLQSAFKDTTTEKSADLHETASPPPLWQTPARSLAQQGRKPPIYWSSDLSMTITRWMEQSGTEATQTRLSHIELRRLGDVGAPPCIKVDARECDKVRLTRVKLPPSAQVGQQSSESLDWLVFEVKGRPDSEPYDDEATSDDGRKHKPPPCMLSFNRMARYWLLAFPLEAVTDVKVGSQLPAPVSPLQKETPHPNKRRPGNYKPAKATHNTTLLLGKQGKVPLVHGRGVEKRFADAFIFAFAEGKGVIEMKSSEAISLR</sequence>
<accession>A0ACC3MN15</accession>
<evidence type="ECO:0000313" key="1">
    <source>
        <dbReference type="EMBL" id="KAK3699291.1"/>
    </source>
</evidence>